<name>A0AAV2S7T0_MEGNR</name>
<feature type="chain" id="PRO_5043506222" description="Nose resistant-to-fluoxetine protein N-terminal domain-containing protein" evidence="1">
    <location>
        <begin position="19"/>
        <end position="318"/>
    </location>
</feature>
<proteinExistence type="predicted"/>
<dbReference type="InterPro" id="IPR006621">
    <property type="entry name" value="Nose-resist-to-fluoxetine_N"/>
</dbReference>
<gene>
    <name evidence="3" type="ORF">MNOR_LOCUS32260</name>
</gene>
<evidence type="ECO:0000313" key="4">
    <source>
        <dbReference type="Proteomes" id="UP001497623"/>
    </source>
</evidence>
<keyword evidence="1" id="KW-0732">Signal</keyword>
<accession>A0AAV2S7T0</accession>
<comment type="caution">
    <text evidence="3">The sequence shown here is derived from an EMBL/GenBank/DDBJ whole genome shotgun (WGS) entry which is preliminary data.</text>
</comment>
<feature type="domain" description="Nose resistant-to-fluoxetine protein N-terminal" evidence="2">
    <location>
        <begin position="54"/>
        <end position="242"/>
    </location>
</feature>
<keyword evidence="4" id="KW-1185">Reference proteome</keyword>
<evidence type="ECO:0000256" key="1">
    <source>
        <dbReference type="SAM" id="SignalP"/>
    </source>
</evidence>
<dbReference type="EMBL" id="CAXKWB010043447">
    <property type="protein sequence ID" value="CAL4159279.1"/>
    <property type="molecule type" value="Genomic_DNA"/>
</dbReference>
<evidence type="ECO:0000259" key="2">
    <source>
        <dbReference type="Pfam" id="PF20146"/>
    </source>
</evidence>
<feature type="non-terminal residue" evidence="3">
    <location>
        <position position="318"/>
    </location>
</feature>
<dbReference type="Pfam" id="PF20146">
    <property type="entry name" value="NRF"/>
    <property type="match status" value="1"/>
</dbReference>
<feature type="signal peptide" evidence="1">
    <location>
        <begin position="1"/>
        <end position="18"/>
    </location>
</feature>
<dbReference type="Proteomes" id="UP001497623">
    <property type="component" value="Unassembled WGS sequence"/>
</dbReference>
<dbReference type="PANTHER" id="PTHR11161">
    <property type="entry name" value="O-ACYLTRANSFERASE"/>
    <property type="match status" value="1"/>
</dbReference>
<organism evidence="3 4">
    <name type="scientific">Meganyctiphanes norvegica</name>
    <name type="common">Northern krill</name>
    <name type="synonym">Thysanopoda norvegica</name>
    <dbReference type="NCBI Taxonomy" id="48144"/>
    <lineage>
        <taxon>Eukaryota</taxon>
        <taxon>Metazoa</taxon>
        <taxon>Ecdysozoa</taxon>
        <taxon>Arthropoda</taxon>
        <taxon>Crustacea</taxon>
        <taxon>Multicrustacea</taxon>
        <taxon>Malacostraca</taxon>
        <taxon>Eumalacostraca</taxon>
        <taxon>Eucarida</taxon>
        <taxon>Euphausiacea</taxon>
        <taxon>Euphausiidae</taxon>
        <taxon>Meganyctiphanes</taxon>
    </lineage>
</organism>
<dbReference type="PANTHER" id="PTHR11161:SF0">
    <property type="entry name" value="O-ACYLTRANSFERASE LIKE PROTEIN"/>
    <property type="match status" value="1"/>
</dbReference>
<dbReference type="AlphaFoldDB" id="A0AAV2S7T0"/>
<dbReference type="InterPro" id="IPR052728">
    <property type="entry name" value="O2_lipid_transport_reg"/>
</dbReference>
<protein>
    <recommendedName>
        <fullName evidence="2">Nose resistant-to-fluoxetine protein N-terminal domain-containing protein</fullName>
    </recommendedName>
</protein>
<reference evidence="3 4" key="1">
    <citation type="submission" date="2024-05" db="EMBL/GenBank/DDBJ databases">
        <authorList>
            <person name="Wallberg A."/>
        </authorList>
    </citation>
    <scope>NUCLEOTIDE SEQUENCE [LARGE SCALE GENOMIC DNA]</scope>
</reference>
<sequence length="318" mass="35878">MVYLKVAVITAVILGIQGHVANHPHKGKYLRDYTKKWSSSYLPNRYIVGVNTPCGKAIKEFNHAMSIQSKEAWALTMVDSWGKSNDGFAYGVPYILGAYDQCLRIASTNNNIRGKYCRIFKNTEPVLENSIDQKSPVQWVGDGLQWSNPEGQSIDQPIQWRGQSMDQLRKEISFDFLQRDSQQSGLNRVSMRKKNYNVNILEDHRSNSSVRMGGIPFIHPYGFLIYGTCMPHVCTKDQLQASVAVSNIQTPGTPWVINCDDPDPEISLDAVDISFICGYTNLASILINSNPAMQFVKFRLIIKKLLIVFMLHTLGLKL</sequence>
<evidence type="ECO:0000313" key="3">
    <source>
        <dbReference type="EMBL" id="CAL4159279.1"/>
    </source>
</evidence>